<organism evidence="3 4">
    <name type="scientific">Natronolimnobius baerhuensis</name>
    <dbReference type="NCBI Taxonomy" id="253108"/>
    <lineage>
        <taxon>Archaea</taxon>
        <taxon>Methanobacteriati</taxon>
        <taxon>Methanobacteriota</taxon>
        <taxon>Stenosarchaea group</taxon>
        <taxon>Halobacteria</taxon>
        <taxon>Halobacteriales</taxon>
        <taxon>Natrialbaceae</taxon>
        <taxon>Natronolimnobius</taxon>
    </lineage>
</organism>
<evidence type="ECO:0000313" key="3">
    <source>
        <dbReference type="EMBL" id="OVE86467.1"/>
    </source>
</evidence>
<proteinExistence type="inferred from homology"/>
<dbReference type="InterPro" id="IPR006015">
    <property type="entry name" value="Universal_stress_UspA"/>
</dbReference>
<reference evidence="3 4" key="1">
    <citation type="submission" date="2017-02" db="EMBL/GenBank/DDBJ databases">
        <title>Natronthermophilus aegyptiacus gen. nov.,sp. nov., an aerobic, extremely halophilic alkalithermophilic archaeon isolated from the athalassohaline Wadi An Natrun, Egypt.</title>
        <authorList>
            <person name="Zhao B."/>
        </authorList>
    </citation>
    <scope>NUCLEOTIDE SEQUENCE [LARGE SCALE GENOMIC DNA]</scope>
    <source>
        <strain evidence="3 4">CGMCC 1.3597</strain>
    </source>
</reference>
<feature type="domain" description="UspA" evidence="2">
    <location>
        <begin position="1"/>
        <end position="141"/>
    </location>
</feature>
<keyword evidence="4" id="KW-1185">Reference proteome</keyword>
<dbReference type="PANTHER" id="PTHR46268:SF6">
    <property type="entry name" value="UNIVERSAL STRESS PROTEIN UP12"/>
    <property type="match status" value="1"/>
</dbReference>
<dbReference type="EMBL" id="MWPH01000001">
    <property type="protein sequence ID" value="OVE86467.1"/>
    <property type="molecule type" value="Genomic_DNA"/>
</dbReference>
<comment type="caution">
    <text evidence="3">The sequence shown here is derived from an EMBL/GenBank/DDBJ whole genome shotgun (WGS) entry which is preliminary data.</text>
</comment>
<dbReference type="PRINTS" id="PR01438">
    <property type="entry name" value="UNVRSLSTRESS"/>
</dbReference>
<dbReference type="Pfam" id="PF00582">
    <property type="entry name" value="Usp"/>
    <property type="match status" value="1"/>
</dbReference>
<evidence type="ECO:0000259" key="2">
    <source>
        <dbReference type="Pfam" id="PF00582"/>
    </source>
</evidence>
<protein>
    <submittedName>
        <fullName evidence="3">Universal stress protein</fullName>
    </submittedName>
</protein>
<dbReference type="InterPro" id="IPR014729">
    <property type="entry name" value="Rossmann-like_a/b/a_fold"/>
</dbReference>
<dbReference type="OrthoDB" id="105697at2157"/>
<sequence length="146" mass="15492">MYDDILIPTDGSDTVRETLEHALPIAQDNDATVHALYVVDSRITAAAGGEAGTDLERSLTDEGEEAIAAIREQASEAGLETADAVRQGTPAKTILEYADDNEINLIVIGTQGKSPREKVTSLGSVSERVVDNASLPVFVVRNAGRE</sequence>
<gene>
    <name evidence="3" type="ORF">B2G88_06195</name>
</gene>
<dbReference type="RefSeq" id="WP_087714306.1">
    <property type="nucleotide sequence ID" value="NZ_MWPH01000001.1"/>
</dbReference>
<dbReference type="AlphaFoldDB" id="A0A202EE15"/>
<dbReference type="SUPFAM" id="SSF52402">
    <property type="entry name" value="Adenine nucleotide alpha hydrolases-like"/>
    <property type="match status" value="1"/>
</dbReference>
<comment type="similarity">
    <text evidence="1">Belongs to the universal stress protein A family.</text>
</comment>
<accession>A0A202EE15</accession>
<dbReference type="CDD" id="cd00293">
    <property type="entry name" value="USP-like"/>
    <property type="match status" value="1"/>
</dbReference>
<dbReference type="Proteomes" id="UP000196084">
    <property type="component" value="Unassembled WGS sequence"/>
</dbReference>
<dbReference type="Gene3D" id="3.40.50.620">
    <property type="entry name" value="HUPs"/>
    <property type="match status" value="1"/>
</dbReference>
<dbReference type="InterPro" id="IPR006016">
    <property type="entry name" value="UspA"/>
</dbReference>
<evidence type="ECO:0000313" key="4">
    <source>
        <dbReference type="Proteomes" id="UP000196084"/>
    </source>
</evidence>
<evidence type="ECO:0000256" key="1">
    <source>
        <dbReference type="ARBA" id="ARBA00008791"/>
    </source>
</evidence>
<dbReference type="PANTHER" id="PTHR46268">
    <property type="entry name" value="STRESS RESPONSE PROTEIN NHAX"/>
    <property type="match status" value="1"/>
</dbReference>
<name>A0A202EE15_9EURY</name>